<proteinExistence type="predicted"/>
<dbReference type="RefSeq" id="WP_175530357.1">
    <property type="nucleotide sequence ID" value="NZ_FNLL01000007.1"/>
</dbReference>
<evidence type="ECO:0000256" key="2">
    <source>
        <dbReference type="SAM" id="Phobius"/>
    </source>
</evidence>
<dbReference type="Proteomes" id="UP000199608">
    <property type="component" value="Unassembled WGS sequence"/>
</dbReference>
<organism evidence="3 4">
    <name type="scientific">Desulfobacula phenolica</name>
    <dbReference type="NCBI Taxonomy" id="90732"/>
    <lineage>
        <taxon>Bacteria</taxon>
        <taxon>Pseudomonadati</taxon>
        <taxon>Thermodesulfobacteriota</taxon>
        <taxon>Desulfobacteria</taxon>
        <taxon>Desulfobacterales</taxon>
        <taxon>Desulfobacteraceae</taxon>
        <taxon>Desulfobacula</taxon>
    </lineage>
</organism>
<name>A0A1H2I363_9BACT</name>
<reference evidence="4" key="1">
    <citation type="submission" date="2016-10" db="EMBL/GenBank/DDBJ databases">
        <authorList>
            <person name="Varghese N."/>
            <person name="Submissions S."/>
        </authorList>
    </citation>
    <scope>NUCLEOTIDE SEQUENCE [LARGE SCALE GENOMIC DNA]</scope>
    <source>
        <strain evidence="4">DSM 3384</strain>
    </source>
</reference>
<dbReference type="AlphaFoldDB" id="A0A1H2I363"/>
<dbReference type="EMBL" id="FNLL01000007">
    <property type="protein sequence ID" value="SDU38238.1"/>
    <property type="molecule type" value="Genomic_DNA"/>
</dbReference>
<keyword evidence="4" id="KW-1185">Reference proteome</keyword>
<accession>A0A1H2I363</accession>
<keyword evidence="2" id="KW-0472">Membrane</keyword>
<gene>
    <name evidence="3" type="ORF">SAMN04487931_107191</name>
</gene>
<evidence type="ECO:0000313" key="4">
    <source>
        <dbReference type="Proteomes" id="UP000199608"/>
    </source>
</evidence>
<sequence length="885" mass="96150">MAQELKIVISAIGKGIKETTGSLVSGLNNGVKAIGIFNKAAGNGNKVASGLTDQIKGLIGAYAGFSAVSNAVQIVKDSETAIYNLQSSVNAANREFSNIGSVEEWEGTVRKLSDELVIYSDTALRNAISATVDMTKRLGLSKEQMEEVIKRSADLGAGKTDLSNSVERVTAALRGEAEASEFLGLTLNETYIKSWHEANNVTEKAWKDLTDVEKAQVRYQVLLEQSDALQGRAAGSAKTFSGAIQLVRKEIDNAVANNEDLVDAMSNLAQVLRDNAGEIGVFLSQLISAAAKVVEFAAKYKELLLVIAGTVVTVSIVSKLVKITIALNAAFTVLTGMGVSAWFTGLRASIAATAASTTALGLAFKGFVIFAAAQGVINIVKAVDAFFKMRDSQKEAKDAQDRLYDSTNKYMEKFKEFKDVKLPEDITGTAPEELEELSRKLAKAKAYWVALQLQLQTKSEKTTFLGTATKEAIAAKAELKVVNQRIKEINSDLKQIKTSGEQAAEGMKKTAEAVKATKEQLDDFEKQAKAAYKTAKAEAEKYAKKVIEWEDKIKTARMSTADKLRELNRKGMTDEEQWNDERLQADEKFYAAKEALRNGDYKLAETLAKDAEGLYAGLAEEIKSSTKDGEDIIVKSLDTTKEVAKDGVQAVGDFMIDLYSEQKDNAKSSQGQWEETAKAIQKQLDDIARDREANVQIKLKDLEAAQNKINTLVKDEIKNIKIKVTKEVTTVEKTIKKAVEAKQTGGPVGFASGGRLPGYGGGDKIKALLEAGEFVIRKEAVAKYGAGFFSKLNSMRLNLPDMQRVVKARIGGLISNLSLPEIPVQRFATGGMAMATGGQSPSETLVVRFQAGDMEAPVKITDPDSRMAIKKMAKEMSRMRLTYAR</sequence>
<evidence type="ECO:0000313" key="3">
    <source>
        <dbReference type="EMBL" id="SDU38238.1"/>
    </source>
</evidence>
<protein>
    <submittedName>
        <fullName evidence="3">Uncharacterized protein</fullName>
    </submittedName>
</protein>
<keyword evidence="2" id="KW-0812">Transmembrane</keyword>
<keyword evidence="2" id="KW-1133">Transmembrane helix</keyword>
<feature type="transmembrane region" description="Helical" evidence="2">
    <location>
        <begin position="362"/>
        <end position="380"/>
    </location>
</feature>
<keyword evidence="1" id="KW-0175">Coiled coil</keyword>
<evidence type="ECO:0000256" key="1">
    <source>
        <dbReference type="SAM" id="Coils"/>
    </source>
</evidence>
<feature type="coiled-coil region" evidence="1">
    <location>
        <begin position="472"/>
        <end position="552"/>
    </location>
</feature>
<feature type="transmembrane region" description="Helical" evidence="2">
    <location>
        <begin position="328"/>
        <end position="350"/>
    </location>
</feature>